<dbReference type="InterPro" id="IPR023214">
    <property type="entry name" value="HAD_sf"/>
</dbReference>
<dbReference type="PANTHER" id="PTHR19288:SF46">
    <property type="entry name" value="HALOACID DEHALOGENASE-LIKE HYDROLASE DOMAIN-CONTAINING PROTEIN 2"/>
    <property type="match status" value="1"/>
</dbReference>
<dbReference type="GO" id="GO:0016791">
    <property type="term" value="F:phosphatase activity"/>
    <property type="evidence" value="ECO:0007669"/>
    <property type="project" value="TreeGrafter"/>
</dbReference>
<dbReference type="InterPro" id="IPR006357">
    <property type="entry name" value="HAD-SF_hydro_IIA"/>
</dbReference>
<accession>A0A381Z813</accession>
<dbReference type="Pfam" id="PF13344">
    <property type="entry name" value="Hydrolase_6"/>
    <property type="match status" value="1"/>
</dbReference>
<dbReference type="GO" id="GO:0005737">
    <property type="term" value="C:cytoplasm"/>
    <property type="evidence" value="ECO:0007669"/>
    <property type="project" value="TreeGrafter"/>
</dbReference>
<proteinExistence type="predicted"/>
<dbReference type="AlphaFoldDB" id="A0A381Z813"/>
<reference evidence="1" key="1">
    <citation type="submission" date="2018-05" db="EMBL/GenBank/DDBJ databases">
        <authorList>
            <person name="Lanie J.A."/>
            <person name="Ng W.-L."/>
            <person name="Kazmierczak K.M."/>
            <person name="Andrzejewski T.M."/>
            <person name="Davidsen T.M."/>
            <person name="Wayne K.J."/>
            <person name="Tettelin H."/>
            <person name="Glass J.I."/>
            <person name="Rusch D."/>
            <person name="Podicherti R."/>
            <person name="Tsui H.-C.T."/>
            <person name="Winkler M.E."/>
        </authorList>
    </citation>
    <scope>NUCLEOTIDE SEQUENCE</scope>
</reference>
<evidence type="ECO:0000313" key="1">
    <source>
        <dbReference type="EMBL" id="SVA85426.1"/>
    </source>
</evidence>
<dbReference type="PANTHER" id="PTHR19288">
    <property type="entry name" value="4-NITROPHENYLPHOSPHATASE-RELATED"/>
    <property type="match status" value="1"/>
</dbReference>
<dbReference type="EMBL" id="UINC01020315">
    <property type="protein sequence ID" value="SVA85426.1"/>
    <property type="molecule type" value="Genomic_DNA"/>
</dbReference>
<dbReference type="InterPro" id="IPR036412">
    <property type="entry name" value="HAD-like_sf"/>
</dbReference>
<sequence>MLSKFDKILLDVSGTLYSNKKEPLNGSKEFLKNYYQKIIIFSNIGSKTGLELKEELFNIFNVPIPDVITSLDLLLKFLEKKSYKTIFHYGQENVANKIKPFVGNIVNDISEEDIDAIIFTSLVDSEWIKRTESALNLIIKTDADILLGNPDRISPEPPFNFTVTLILDGLLNLSGVLQKKKLSKEFGKPNLSREMIKVKKDEKLIVIGDNPWTDIELSKNLKCQSVLISSKSDLVKNSPSPTFSVESLKEIL</sequence>
<protein>
    <submittedName>
        <fullName evidence="1">Uncharacterized protein</fullName>
    </submittedName>
</protein>
<name>A0A381Z813_9ZZZZ</name>
<dbReference type="SUPFAM" id="SSF56784">
    <property type="entry name" value="HAD-like"/>
    <property type="match status" value="1"/>
</dbReference>
<organism evidence="1">
    <name type="scientific">marine metagenome</name>
    <dbReference type="NCBI Taxonomy" id="408172"/>
    <lineage>
        <taxon>unclassified sequences</taxon>
        <taxon>metagenomes</taxon>
        <taxon>ecological metagenomes</taxon>
    </lineage>
</organism>
<gene>
    <name evidence="1" type="ORF">METZ01_LOCUS138280</name>
</gene>
<dbReference type="Gene3D" id="3.40.50.1000">
    <property type="entry name" value="HAD superfamily/HAD-like"/>
    <property type="match status" value="2"/>
</dbReference>
<dbReference type="Pfam" id="PF13242">
    <property type="entry name" value="Hydrolase_like"/>
    <property type="match status" value="1"/>
</dbReference>